<name>A0AAE9MSN6_9FLAO</name>
<organism evidence="1 2">
    <name type="scientific">Tenacibaculum mesophilum</name>
    <dbReference type="NCBI Taxonomy" id="104268"/>
    <lineage>
        <taxon>Bacteria</taxon>
        <taxon>Pseudomonadati</taxon>
        <taxon>Bacteroidota</taxon>
        <taxon>Flavobacteriia</taxon>
        <taxon>Flavobacteriales</taxon>
        <taxon>Flavobacteriaceae</taxon>
        <taxon>Tenacibaculum</taxon>
    </lineage>
</organism>
<protein>
    <submittedName>
        <fullName evidence="1">Uncharacterized protein</fullName>
    </submittedName>
</protein>
<evidence type="ECO:0000313" key="1">
    <source>
        <dbReference type="EMBL" id="UTD16823.1"/>
    </source>
</evidence>
<sequence length="67" mass="7999">MKKTYNNSKEITKELKLLKLKRDISLEEIKLVKEQFKEDLSVGNWFQTIFETVGKFGIYTLARKFLK</sequence>
<reference evidence="1" key="1">
    <citation type="submission" date="2020-04" db="EMBL/GenBank/DDBJ databases">
        <title>Tenacibaculum mesophilum bac2.</title>
        <authorList>
            <person name="Li M."/>
        </authorList>
    </citation>
    <scope>NUCLEOTIDE SEQUENCE</scope>
    <source>
        <strain evidence="1">Bac2</strain>
    </source>
</reference>
<dbReference type="Proteomes" id="UP001056837">
    <property type="component" value="Chromosome"/>
</dbReference>
<dbReference type="RefSeq" id="WP_047790069.1">
    <property type="nucleotide sequence ID" value="NZ_CANLMG010000009.1"/>
</dbReference>
<evidence type="ECO:0000313" key="2">
    <source>
        <dbReference type="Proteomes" id="UP001056837"/>
    </source>
</evidence>
<accession>A0AAE9MSN6</accession>
<proteinExistence type="predicted"/>
<dbReference type="EMBL" id="CP050861">
    <property type="protein sequence ID" value="UTD16823.1"/>
    <property type="molecule type" value="Genomic_DNA"/>
</dbReference>
<dbReference type="AlphaFoldDB" id="A0AAE9MSN6"/>
<gene>
    <name evidence="1" type="ORF">HER15_06015</name>
</gene>